<feature type="domain" description="Tyr recombinase" evidence="4">
    <location>
        <begin position="245"/>
        <end position="378"/>
    </location>
</feature>
<dbReference type="InterPro" id="IPR010998">
    <property type="entry name" value="Integrase_recombinase_N"/>
</dbReference>
<accession>A0A6H9Q5C5</accession>
<keyword evidence="3" id="KW-0233">DNA recombination</keyword>
<feature type="domain" description="Phage integrase SAM-like" evidence="5">
    <location>
        <begin position="104"/>
        <end position="194"/>
    </location>
</feature>
<dbReference type="GO" id="GO:0015074">
    <property type="term" value="P:DNA integration"/>
    <property type="evidence" value="ECO:0007669"/>
    <property type="project" value="InterPro"/>
</dbReference>
<dbReference type="Gene3D" id="1.10.150.130">
    <property type="match status" value="1"/>
</dbReference>
<dbReference type="InterPro" id="IPR011010">
    <property type="entry name" value="DNA_brk_join_enz"/>
</dbReference>
<dbReference type="PANTHER" id="PTHR30349:SF64">
    <property type="entry name" value="PROPHAGE INTEGRASE INTD-RELATED"/>
    <property type="match status" value="1"/>
</dbReference>
<dbReference type="InterPro" id="IPR013762">
    <property type="entry name" value="Integrase-like_cat_sf"/>
</dbReference>
<evidence type="ECO:0000256" key="1">
    <source>
        <dbReference type="ARBA" id="ARBA00008857"/>
    </source>
</evidence>
<dbReference type="RefSeq" id="WP_008764253.1">
    <property type="nucleotide sequence ID" value="NZ_RCXH01000014.1"/>
</dbReference>
<name>A0A6H9Q5C5_9BACE</name>
<gene>
    <name evidence="6" type="ORF">F2Y39_18580</name>
</gene>
<dbReference type="InterPro" id="IPR002104">
    <property type="entry name" value="Integrase_catalytic"/>
</dbReference>
<evidence type="ECO:0000313" key="7">
    <source>
        <dbReference type="Proteomes" id="UP000427825"/>
    </source>
</evidence>
<dbReference type="Proteomes" id="UP000427825">
    <property type="component" value="Unassembled WGS sequence"/>
</dbReference>
<dbReference type="GO" id="GO:0006310">
    <property type="term" value="P:DNA recombination"/>
    <property type="evidence" value="ECO:0007669"/>
    <property type="project" value="UniProtKB-KW"/>
</dbReference>
<reference evidence="6 7" key="1">
    <citation type="journal article" date="2019" name="Nat. Med.">
        <title>A library of human gut bacterial isolates paired with longitudinal multiomics data enables mechanistic microbiome research.</title>
        <authorList>
            <person name="Poyet M."/>
            <person name="Groussin M."/>
            <person name="Gibbons S.M."/>
            <person name="Avila-Pacheco J."/>
            <person name="Jiang X."/>
            <person name="Kearney S.M."/>
            <person name="Perrotta A.R."/>
            <person name="Berdy B."/>
            <person name="Zhao S."/>
            <person name="Lieberman T.D."/>
            <person name="Swanson P.K."/>
            <person name="Smith M."/>
            <person name="Roesemann S."/>
            <person name="Alexander J.E."/>
            <person name="Rich S.A."/>
            <person name="Livny J."/>
            <person name="Vlamakis H."/>
            <person name="Clish C."/>
            <person name="Bullock K."/>
            <person name="Deik A."/>
            <person name="Scott J."/>
            <person name="Pierce K.A."/>
            <person name="Xavier R.J."/>
            <person name="Alm E.J."/>
        </authorList>
    </citation>
    <scope>NUCLEOTIDE SEQUENCE [LARGE SCALE GENOMIC DNA]</scope>
    <source>
        <strain evidence="6 7">BIOML-A25</strain>
    </source>
</reference>
<proteinExistence type="inferred from homology"/>
<evidence type="ECO:0000259" key="5">
    <source>
        <dbReference type="Pfam" id="PF13102"/>
    </source>
</evidence>
<comment type="similarity">
    <text evidence="1">Belongs to the 'phage' integrase family.</text>
</comment>
<dbReference type="Pfam" id="PF00589">
    <property type="entry name" value="Phage_integrase"/>
    <property type="match status" value="1"/>
</dbReference>
<dbReference type="Pfam" id="PF13102">
    <property type="entry name" value="Phage_int_SAM_5"/>
    <property type="match status" value="1"/>
</dbReference>
<dbReference type="EMBL" id="VVYJ01000013">
    <property type="protein sequence ID" value="KAA5472761.1"/>
    <property type="molecule type" value="Genomic_DNA"/>
</dbReference>
<dbReference type="InterPro" id="IPR050090">
    <property type="entry name" value="Tyrosine_recombinase_XerCD"/>
</dbReference>
<dbReference type="SUPFAM" id="SSF56349">
    <property type="entry name" value="DNA breaking-rejoining enzymes"/>
    <property type="match status" value="1"/>
</dbReference>
<evidence type="ECO:0000256" key="2">
    <source>
        <dbReference type="ARBA" id="ARBA00023125"/>
    </source>
</evidence>
<comment type="caution">
    <text evidence="6">The sequence shown here is derived from an EMBL/GenBank/DDBJ whole genome shotgun (WGS) entry which is preliminary data.</text>
</comment>
<dbReference type="InterPro" id="IPR025269">
    <property type="entry name" value="SAM-like_dom"/>
</dbReference>
<evidence type="ECO:0000256" key="3">
    <source>
        <dbReference type="ARBA" id="ARBA00023172"/>
    </source>
</evidence>
<protein>
    <submittedName>
        <fullName evidence="6">Site-specific integrase</fullName>
    </submittedName>
</protein>
<evidence type="ECO:0000259" key="4">
    <source>
        <dbReference type="Pfam" id="PF00589"/>
    </source>
</evidence>
<dbReference type="AlphaFoldDB" id="A0A6H9Q5C5"/>
<organism evidence="6 7">
    <name type="scientific">Bacteroides caccae</name>
    <dbReference type="NCBI Taxonomy" id="47678"/>
    <lineage>
        <taxon>Bacteria</taxon>
        <taxon>Pseudomonadati</taxon>
        <taxon>Bacteroidota</taxon>
        <taxon>Bacteroidia</taxon>
        <taxon>Bacteroidales</taxon>
        <taxon>Bacteroidaceae</taxon>
        <taxon>Bacteroides</taxon>
    </lineage>
</organism>
<dbReference type="PANTHER" id="PTHR30349">
    <property type="entry name" value="PHAGE INTEGRASE-RELATED"/>
    <property type="match status" value="1"/>
</dbReference>
<dbReference type="GO" id="GO:0003677">
    <property type="term" value="F:DNA binding"/>
    <property type="evidence" value="ECO:0007669"/>
    <property type="project" value="UniProtKB-KW"/>
</dbReference>
<dbReference type="Gene3D" id="1.10.443.10">
    <property type="entry name" value="Intergrase catalytic core"/>
    <property type="match status" value="1"/>
</dbReference>
<keyword evidence="2" id="KW-0238">DNA-binding</keyword>
<dbReference type="CDD" id="cd01185">
    <property type="entry name" value="INTN1_C_like"/>
    <property type="match status" value="1"/>
</dbReference>
<sequence length="398" mass="45317">MATIKVKLRPSSVVERAGTIYYQVTHRRATQQITTNIRLQPDEWDTIGEQVVVSVADKNIIQNRIDSDIALLKRIVKDLNNSGVTYSVGDIVKRFKSPECHVLVLDFMQNQIRLMRNANRLGTALNYEKTMKNFVKFLGGVNLPFSAMTEQVIADYNAFLVQRGMVRNSISFYMRIMRAVYNKAVRQKLVEQSHPFTEVYTGIDRTRKRAVSESVISQLYKLNLAEGTPLALARDIFIFSYCTRGMAFVDIAYLKRENIQNGVICYARRKTGQLLSVRIEPSIQRIIDRYSSALSPYVFPILTSTETKPAYEEYQVAINNHNRQLRRLSKMLPAGCKLTSYTSRHSWATAARNHNVPISVISAGMGHTSEQTTQIYLTMLENSVIDDANQGLIRSLLE</sequence>
<evidence type="ECO:0000313" key="6">
    <source>
        <dbReference type="EMBL" id="KAA5472761.1"/>
    </source>
</evidence>